<dbReference type="SUPFAM" id="SSF46689">
    <property type="entry name" value="Homeodomain-like"/>
    <property type="match status" value="1"/>
</dbReference>
<name>A0A2N3HTJ0_9BACT</name>
<dbReference type="InterPro" id="IPR009057">
    <property type="entry name" value="Homeodomain-like_sf"/>
</dbReference>
<organism evidence="5 6">
    <name type="scientific">Labilibaculum manganireducens</name>
    <dbReference type="NCBI Taxonomy" id="1940525"/>
    <lineage>
        <taxon>Bacteria</taxon>
        <taxon>Pseudomonadati</taxon>
        <taxon>Bacteroidota</taxon>
        <taxon>Bacteroidia</taxon>
        <taxon>Marinilabiliales</taxon>
        <taxon>Marinifilaceae</taxon>
        <taxon>Labilibaculum</taxon>
    </lineage>
</organism>
<dbReference type="EMBL" id="MVDE01000046">
    <property type="protein sequence ID" value="PKQ61380.1"/>
    <property type="molecule type" value="Genomic_DNA"/>
</dbReference>
<dbReference type="PROSITE" id="PS01124">
    <property type="entry name" value="HTH_ARAC_FAMILY_2"/>
    <property type="match status" value="1"/>
</dbReference>
<keyword evidence="1" id="KW-0805">Transcription regulation</keyword>
<dbReference type="Pfam" id="PF12833">
    <property type="entry name" value="HTH_18"/>
    <property type="match status" value="1"/>
</dbReference>
<feature type="domain" description="HTH araC/xylS-type" evidence="4">
    <location>
        <begin position="168"/>
        <end position="251"/>
    </location>
</feature>
<dbReference type="InterPro" id="IPR018060">
    <property type="entry name" value="HTH_AraC"/>
</dbReference>
<reference evidence="5 6" key="1">
    <citation type="journal article" date="2017" name="Front. Microbiol.">
        <title>Labilibaculum manganireducens gen. nov., sp. nov. and Labilibaculum filiforme sp. nov., Novel Bacteroidetes Isolated from Subsurface Sediments of the Baltic Sea.</title>
        <authorList>
            <person name="Vandieken V."/>
            <person name="Marshall I.P."/>
            <person name="Niemann H."/>
            <person name="Engelen B."/>
            <person name="Cypionka H."/>
        </authorList>
    </citation>
    <scope>NUCLEOTIDE SEQUENCE [LARGE SCALE GENOMIC DNA]</scope>
    <source>
        <strain evidence="5 6">59.10-2M</strain>
    </source>
</reference>
<sequence>MLTIKTYKAELFPDLIERIWVAENKETEVELMIPPNQYVNLIFTLNHSAYKRDEMLIEAPQIEGISTKNTVLVYPAGTKIIGVRFFAFGLYPFIQIQGKKLIDHSIYYPPETKGIKDILNCSVSDSNTVLIDKLYELLSDLHCEKSHAAVFQIMDFYKQFRWNDETCSIEDYCKRTGTNYTALNRNFTQIVGITPKKFERLIKFRKSLCSLIDSKDNLTSIGSNSGYFDQAHFIREFKMFVNQTPSAYQALIKLADKESKIINYNFKLF</sequence>
<keyword evidence="6" id="KW-1185">Reference proteome</keyword>
<dbReference type="RefSeq" id="WP_101311532.1">
    <property type="nucleotide sequence ID" value="NZ_CAXXEE010000003.1"/>
</dbReference>
<dbReference type="AlphaFoldDB" id="A0A2N3HTJ0"/>
<gene>
    <name evidence="5" type="ORF">BZG01_19525</name>
</gene>
<evidence type="ECO:0000313" key="6">
    <source>
        <dbReference type="Proteomes" id="UP000233618"/>
    </source>
</evidence>
<evidence type="ECO:0000256" key="1">
    <source>
        <dbReference type="ARBA" id="ARBA00023015"/>
    </source>
</evidence>
<keyword evidence="3" id="KW-0804">Transcription</keyword>
<keyword evidence="2" id="KW-0238">DNA-binding</keyword>
<dbReference type="PANTHER" id="PTHR43280">
    <property type="entry name" value="ARAC-FAMILY TRANSCRIPTIONAL REGULATOR"/>
    <property type="match status" value="1"/>
</dbReference>
<dbReference type="InterPro" id="IPR046532">
    <property type="entry name" value="DUF6597"/>
</dbReference>
<evidence type="ECO:0000313" key="5">
    <source>
        <dbReference type="EMBL" id="PKQ61380.1"/>
    </source>
</evidence>
<evidence type="ECO:0000259" key="4">
    <source>
        <dbReference type="PROSITE" id="PS01124"/>
    </source>
</evidence>
<dbReference type="GO" id="GO:0043565">
    <property type="term" value="F:sequence-specific DNA binding"/>
    <property type="evidence" value="ECO:0007669"/>
    <property type="project" value="InterPro"/>
</dbReference>
<comment type="caution">
    <text evidence="5">The sequence shown here is derived from an EMBL/GenBank/DDBJ whole genome shotgun (WGS) entry which is preliminary data.</text>
</comment>
<proteinExistence type="predicted"/>
<protein>
    <recommendedName>
        <fullName evidence="4">HTH araC/xylS-type domain-containing protein</fullName>
    </recommendedName>
</protein>
<dbReference type="Proteomes" id="UP000233618">
    <property type="component" value="Unassembled WGS sequence"/>
</dbReference>
<dbReference type="Pfam" id="PF20240">
    <property type="entry name" value="DUF6597"/>
    <property type="match status" value="1"/>
</dbReference>
<evidence type="ECO:0000256" key="2">
    <source>
        <dbReference type="ARBA" id="ARBA00023125"/>
    </source>
</evidence>
<dbReference type="Gene3D" id="1.10.10.60">
    <property type="entry name" value="Homeodomain-like"/>
    <property type="match status" value="1"/>
</dbReference>
<evidence type="ECO:0000256" key="3">
    <source>
        <dbReference type="ARBA" id="ARBA00023163"/>
    </source>
</evidence>
<dbReference type="GO" id="GO:0003700">
    <property type="term" value="F:DNA-binding transcription factor activity"/>
    <property type="evidence" value="ECO:0007669"/>
    <property type="project" value="InterPro"/>
</dbReference>
<dbReference type="SMART" id="SM00342">
    <property type="entry name" value="HTH_ARAC"/>
    <property type="match status" value="1"/>
</dbReference>
<accession>A0A2N3HTJ0</accession>
<dbReference type="PANTHER" id="PTHR43280:SF2">
    <property type="entry name" value="HTH-TYPE TRANSCRIPTIONAL REGULATOR EXSA"/>
    <property type="match status" value="1"/>
</dbReference>